<name>A0A6C0ADH8_9ZZZZ</name>
<protein>
    <submittedName>
        <fullName evidence="1">Uncharacterized protein</fullName>
    </submittedName>
</protein>
<sequence>MQVSKINVPDYLKSSDFYRNLESDDDFLIEDEKYMKMTDDINSLKDLKSYMKTADFWGLDLKENISKSAIDFINNNLDESIGILSKYNNSKKILQDVKNSEYTIECLFLNPENSGLFIEISCHFNHLTVWKINIPSDGVYSLFKGLSNAIKNNKKYEYDIYIYSNMKGVIGRKIYNYTQCFFENNEISFKYGISSGKIHNDEDEIIFNKELNIPINKFNIEKICKKLEIYNKEYLNIKN</sequence>
<proteinExistence type="predicted"/>
<reference evidence="1" key="1">
    <citation type="journal article" date="2020" name="Nature">
        <title>Giant virus diversity and host interactions through global metagenomics.</title>
        <authorList>
            <person name="Schulz F."/>
            <person name="Roux S."/>
            <person name="Paez-Espino D."/>
            <person name="Jungbluth S."/>
            <person name="Walsh D.A."/>
            <person name="Denef V.J."/>
            <person name="McMahon K.D."/>
            <person name="Konstantinidis K.T."/>
            <person name="Eloe-Fadrosh E.A."/>
            <person name="Kyrpides N.C."/>
            <person name="Woyke T."/>
        </authorList>
    </citation>
    <scope>NUCLEOTIDE SEQUENCE</scope>
    <source>
        <strain evidence="1">GVMAG-S-1021933-23</strain>
    </source>
</reference>
<accession>A0A6C0ADH8</accession>
<dbReference type="EMBL" id="MN740593">
    <property type="protein sequence ID" value="QHS77807.1"/>
    <property type="molecule type" value="Genomic_DNA"/>
</dbReference>
<evidence type="ECO:0000313" key="1">
    <source>
        <dbReference type="EMBL" id="QHS77807.1"/>
    </source>
</evidence>
<dbReference type="AlphaFoldDB" id="A0A6C0ADH8"/>
<organism evidence="1">
    <name type="scientific">viral metagenome</name>
    <dbReference type="NCBI Taxonomy" id="1070528"/>
    <lineage>
        <taxon>unclassified sequences</taxon>
        <taxon>metagenomes</taxon>
        <taxon>organismal metagenomes</taxon>
    </lineage>
</organism>